<evidence type="ECO:0000313" key="2">
    <source>
        <dbReference type="Proteomes" id="UP000479000"/>
    </source>
</evidence>
<name>A0A6H5GUE5_9HEMI</name>
<organism evidence="1 2">
    <name type="scientific">Nesidiocoris tenuis</name>
    <dbReference type="NCBI Taxonomy" id="355587"/>
    <lineage>
        <taxon>Eukaryota</taxon>
        <taxon>Metazoa</taxon>
        <taxon>Ecdysozoa</taxon>
        <taxon>Arthropoda</taxon>
        <taxon>Hexapoda</taxon>
        <taxon>Insecta</taxon>
        <taxon>Pterygota</taxon>
        <taxon>Neoptera</taxon>
        <taxon>Paraneoptera</taxon>
        <taxon>Hemiptera</taxon>
        <taxon>Heteroptera</taxon>
        <taxon>Panheteroptera</taxon>
        <taxon>Cimicomorpha</taxon>
        <taxon>Miridae</taxon>
        <taxon>Dicyphina</taxon>
        <taxon>Nesidiocoris</taxon>
    </lineage>
</organism>
<dbReference type="EMBL" id="CADCXU010020148">
    <property type="protein sequence ID" value="CAB0008108.1"/>
    <property type="molecule type" value="Genomic_DNA"/>
</dbReference>
<sequence>MKDLFEFKDIIFCTSKVLDMGMRNEKQPISALNFLLDLPTNRQSNFLNAEHAQEPIEMAKPTKAHDQKDNNVYHWRLCRFPYDGPPPKCLPCLIEDEASEGEER</sequence>
<gene>
    <name evidence="1" type="ORF">NTEN_LOCUS13354</name>
</gene>
<dbReference type="Proteomes" id="UP000479000">
    <property type="component" value="Unassembled WGS sequence"/>
</dbReference>
<proteinExistence type="predicted"/>
<reference evidence="1 2" key="1">
    <citation type="submission" date="2020-02" db="EMBL/GenBank/DDBJ databases">
        <authorList>
            <person name="Ferguson B K."/>
        </authorList>
    </citation>
    <scope>NUCLEOTIDE SEQUENCE [LARGE SCALE GENOMIC DNA]</scope>
</reference>
<accession>A0A6H5GUE5</accession>
<evidence type="ECO:0000313" key="1">
    <source>
        <dbReference type="EMBL" id="CAB0008108.1"/>
    </source>
</evidence>
<keyword evidence="2" id="KW-1185">Reference proteome</keyword>
<dbReference type="AlphaFoldDB" id="A0A6H5GUE5"/>
<protein>
    <submittedName>
        <fullName evidence="1">Uncharacterized protein</fullName>
    </submittedName>
</protein>